<comment type="caution">
    <text evidence="3">The sequence shown here is derived from an EMBL/GenBank/DDBJ whole genome shotgun (WGS) entry which is preliminary data.</text>
</comment>
<evidence type="ECO:0000259" key="2">
    <source>
        <dbReference type="Pfam" id="PF01243"/>
    </source>
</evidence>
<keyword evidence="1" id="KW-0560">Oxidoreductase</keyword>
<accession>A0ABP8J2C5</accession>
<dbReference type="NCBIfam" id="TIGR03666">
    <property type="entry name" value="Rv2061_F420"/>
    <property type="match status" value="1"/>
</dbReference>
<name>A0ABP8J2C5_9ACTN</name>
<dbReference type="InterPro" id="IPR012349">
    <property type="entry name" value="Split_barrel_FMN-bd"/>
</dbReference>
<dbReference type="PANTHER" id="PTHR35176:SF11">
    <property type="entry name" value="PYRIDOXAMINE 5'-PHOSPHATE OXIDASE FAMILY PROTEIN"/>
    <property type="match status" value="1"/>
</dbReference>
<sequence length="136" mass="14426">MSTFDLAHARYVSVATFRKSGERVATPVWPVPLSDGRIAFATAPDAGKVRRLRNNPRVDVTECDLRGRIGPGAPTQTGQATVVTAGPEVAEVRRALRTKYGLQAVIIGIGSAIKSAVTRRQSSEAVVIITLDDAAS</sequence>
<evidence type="ECO:0000256" key="1">
    <source>
        <dbReference type="ARBA" id="ARBA00023002"/>
    </source>
</evidence>
<protein>
    <recommendedName>
        <fullName evidence="2">Pyridoxamine 5'-phosphate oxidase N-terminal domain-containing protein</fullName>
    </recommendedName>
</protein>
<dbReference type="PANTHER" id="PTHR35176">
    <property type="entry name" value="HEME OXYGENASE HI_0854-RELATED"/>
    <property type="match status" value="1"/>
</dbReference>
<evidence type="ECO:0000313" key="3">
    <source>
        <dbReference type="EMBL" id="GAA4383779.1"/>
    </source>
</evidence>
<dbReference type="Proteomes" id="UP001500635">
    <property type="component" value="Unassembled WGS sequence"/>
</dbReference>
<dbReference type="Gene3D" id="2.30.110.10">
    <property type="entry name" value="Electron Transport, Fmn-binding Protein, Chain A"/>
    <property type="match status" value="1"/>
</dbReference>
<proteinExistence type="predicted"/>
<dbReference type="RefSeq" id="WP_344989992.1">
    <property type="nucleotide sequence ID" value="NZ_BAABFR010000003.1"/>
</dbReference>
<dbReference type="InterPro" id="IPR019965">
    <property type="entry name" value="PPOX_F420-dep_Rv2061_put"/>
</dbReference>
<reference evidence="4" key="1">
    <citation type="journal article" date="2019" name="Int. J. Syst. Evol. Microbiol.">
        <title>The Global Catalogue of Microorganisms (GCM) 10K type strain sequencing project: providing services to taxonomists for standard genome sequencing and annotation.</title>
        <authorList>
            <consortium name="The Broad Institute Genomics Platform"/>
            <consortium name="The Broad Institute Genome Sequencing Center for Infectious Disease"/>
            <person name="Wu L."/>
            <person name="Ma J."/>
        </authorList>
    </citation>
    <scope>NUCLEOTIDE SEQUENCE [LARGE SCALE GENOMIC DNA]</scope>
    <source>
        <strain evidence="4">JCM 17688</strain>
    </source>
</reference>
<evidence type="ECO:0000313" key="4">
    <source>
        <dbReference type="Proteomes" id="UP001500635"/>
    </source>
</evidence>
<dbReference type="SUPFAM" id="SSF50475">
    <property type="entry name" value="FMN-binding split barrel"/>
    <property type="match status" value="1"/>
</dbReference>
<dbReference type="EMBL" id="BAABFR010000003">
    <property type="protein sequence ID" value="GAA4383779.1"/>
    <property type="molecule type" value="Genomic_DNA"/>
</dbReference>
<dbReference type="Pfam" id="PF01243">
    <property type="entry name" value="PNPOx_N"/>
    <property type="match status" value="1"/>
</dbReference>
<gene>
    <name evidence="3" type="ORF">GCM10023147_03470</name>
</gene>
<dbReference type="InterPro" id="IPR052019">
    <property type="entry name" value="F420H2_bilvrd_red/Heme_oxyg"/>
</dbReference>
<organism evidence="3 4">
    <name type="scientific">Tsukamurella soli</name>
    <dbReference type="NCBI Taxonomy" id="644556"/>
    <lineage>
        <taxon>Bacteria</taxon>
        <taxon>Bacillati</taxon>
        <taxon>Actinomycetota</taxon>
        <taxon>Actinomycetes</taxon>
        <taxon>Mycobacteriales</taxon>
        <taxon>Tsukamurellaceae</taxon>
        <taxon>Tsukamurella</taxon>
    </lineage>
</organism>
<dbReference type="InterPro" id="IPR011576">
    <property type="entry name" value="Pyridox_Oxase_N"/>
</dbReference>
<feature type="domain" description="Pyridoxamine 5'-phosphate oxidase N-terminal" evidence="2">
    <location>
        <begin position="6"/>
        <end position="116"/>
    </location>
</feature>
<keyword evidence="4" id="KW-1185">Reference proteome</keyword>